<evidence type="ECO:0008006" key="3">
    <source>
        <dbReference type="Google" id="ProtNLM"/>
    </source>
</evidence>
<name>A0A327Q7Z3_9BACT</name>
<gene>
    <name evidence="1" type="ORF">LX64_04374</name>
</gene>
<evidence type="ECO:0000313" key="2">
    <source>
        <dbReference type="Proteomes" id="UP000249547"/>
    </source>
</evidence>
<sequence>MSLDRINLDPYFLAKIYAQPIIPGVRVAPPKEEKEAPKLKYLGENQKNIALLIQNENEAYLNDELFNLLTNILNACKLGMQDVALINLAQQPATSLSTIKKSVVFNKCVAFGISPEQLGYEDIPPFQIQQLGDISLVFSHDLQVINNDKAMKGQLWQALKVLFNV</sequence>
<reference evidence="1 2" key="1">
    <citation type="submission" date="2018-06" db="EMBL/GenBank/DDBJ databases">
        <title>Genomic Encyclopedia of Archaeal and Bacterial Type Strains, Phase II (KMG-II): from individual species to whole genera.</title>
        <authorList>
            <person name="Goeker M."/>
        </authorList>
    </citation>
    <scope>NUCLEOTIDE SEQUENCE [LARGE SCALE GENOMIC DNA]</scope>
    <source>
        <strain evidence="1 2">DSM 23857</strain>
    </source>
</reference>
<dbReference type="Proteomes" id="UP000249547">
    <property type="component" value="Unassembled WGS sequence"/>
</dbReference>
<comment type="caution">
    <text evidence="1">The sequence shown here is derived from an EMBL/GenBank/DDBJ whole genome shotgun (WGS) entry which is preliminary data.</text>
</comment>
<proteinExistence type="predicted"/>
<accession>A0A327Q7Z3</accession>
<dbReference type="OrthoDB" id="824384at2"/>
<protein>
    <recommendedName>
        <fullName evidence="3">DNA polymerase III psi subunit</fullName>
    </recommendedName>
</protein>
<dbReference type="AlphaFoldDB" id="A0A327Q7Z3"/>
<dbReference type="EMBL" id="QLLL01000009">
    <property type="protein sequence ID" value="RAI99821.1"/>
    <property type="molecule type" value="Genomic_DNA"/>
</dbReference>
<dbReference type="RefSeq" id="WP_111599774.1">
    <property type="nucleotide sequence ID" value="NZ_QLLL01000009.1"/>
</dbReference>
<organism evidence="1 2">
    <name type="scientific">Chitinophaga skermanii</name>
    <dbReference type="NCBI Taxonomy" id="331697"/>
    <lineage>
        <taxon>Bacteria</taxon>
        <taxon>Pseudomonadati</taxon>
        <taxon>Bacteroidota</taxon>
        <taxon>Chitinophagia</taxon>
        <taxon>Chitinophagales</taxon>
        <taxon>Chitinophagaceae</taxon>
        <taxon>Chitinophaga</taxon>
    </lineage>
</organism>
<keyword evidence="2" id="KW-1185">Reference proteome</keyword>
<evidence type="ECO:0000313" key="1">
    <source>
        <dbReference type="EMBL" id="RAI99821.1"/>
    </source>
</evidence>